<protein>
    <submittedName>
        <fullName evidence="11">ABC transporter ATP-binding protein</fullName>
    </submittedName>
</protein>
<evidence type="ECO:0000256" key="8">
    <source>
        <dbReference type="SAM" id="Phobius"/>
    </source>
</evidence>
<dbReference type="PANTHER" id="PTHR43394">
    <property type="entry name" value="ATP-DEPENDENT PERMEASE MDL1, MITOCHONDRIAL"/>
    <property type="match status" value="1"/>
</dbReference>
<dbReference type="EMBL" id="JACBYF010000015">
    <property type="protein sequence ID" value="NYS47868.1"/>
    <property type="molecule type" value="Genomic_DNA"/>
</dbReference>
<dbReference type="SMART" id="SM00382">
    <property type="entry name" value="AAA"/>
    <property type="match status" value="1"/>
</dbReference>
<feature type="domain" description="ABC transmembrane type-1" evidence="10">
    <location>
        <begin position="16"/>
        <end position="301"/>
    </location>
</feature>
<keyword evidence="6 8" id="KW-0472">Membrane</keyword>
<feature type="transmembrane region" description="Helical" evidence="8">
    <location>
        <begin position="247"/>
        <end position="265"/>
    </location>
</feature>
<evidence type="ECO:0000259" key="10">
    <source>
        <dbReference type="PROSITE" id="PS50929"/>
    </source>
</evidence>
<evidence type="ECO:0000256" key="3">
    <source>
        <dbReference type="ARBA" id="ARBA00022741"/>
    </source>
</evidence>
<feature type="transmembrane region" description="Helical" evidence="8">
    <location>
        <begin position="53"/>
        <end position="70"/>
    </location>
</feature>
<evidence type="ECO:0000259" key="9">
    <source>
        <dbReference type="PROSITE" id="PS50893"/>
    </source>
</evidence>
<feature type="transmembrane region" description="Helical" evidence="8">
    <location>
        <begin position="124"/>
        <end position="150"/>
    </location>
</feature>
<evidence type="ECO:0000256" key="1">
    <source>
        <dbReference type="ARBA" id="ARBA00004651"/>
    </source>
</evidence>
<evidence type="ECO:0000256" key="6">
    <source>
        <dbReference type="ARBA" id="ARBA00023136"/>
    </source>
</evidence>
<keyword evidence="12" id="KW-1185">Reference proteome</keyword>
<accession>A0ABX2T0I3</accession>
<keyword evidence="7" id="KW-0175">Coiled coil</keyword>
<comment type="subcellular location">
    <subcellularLocation>
        <location evidence="1">Cell membrane</location>
        <topology evidence="1">Multi-pass membrane protein</topology>
    </subcellularLocation>
</comment>
<evidence type="ECO:0000256" key="5">
    <source>
        <dbReference type="ARBA" id="ARBA00022989"/>
    </source>
</evidence>
<dbReference type="Pfam" id="PF00664">
    <property type="entry name" value="ABC_membrane"/>
    <property type="match status" value="1"/>
</dbReference>
<evidence type="ECO:0000256" key="4">
    <source>
        <dbReference type="ARBA" id="ARBA00022840"/>
    </source>
</evidence>
<gene>
    <name evidence="11" type="ORF">HZY85_06665</name>
</gene>
<keyword evidence="5 8" id="KW-1133">Transmembrane helix</keyword>
<dbReference type="InterPro" id="IPR039421">
    <property type="entry name" value="Type_1_exporter"/>
</dbReference>
<dbReference type="PROSITE" id="PS50893">
    <property type="entry name" value="ABC_TRANSPORTER_2"/>
    <property type="match status" value="1"/>
</dbReference>
<dbReference type="InterPro" id="IPR017871">
    <property type="entry name" value="ABC_transporter-like_CS"/>
</dbReference>
<feature type="coiled-coil region" evidence="7">
    <location>
        <begin position="420"/>
        <end position="451"/>
    </location>
</feature>
<reference evidence="11 12" key="1">
    <citation type="submission" date="2020-07" db="EMBL/GenBank/DDBJ databases">
        <title>MOT database genomes.</title>
        <authorList>
            <person name="Joseph S."/>
            <person name="Aduse-Opoku J."/>
            <person name="Hashim A."/>
            <person name="Wade W."/>
            <person name="Curtis M."/>
        </authorList>
    </citation>
    <scope>NUCLEOTIDE SEQUENCE [LARGE SCALE GENOMIC DNA]</scope>
    <source>
        <strain evidence="11 12">CIP 106318</strain>
    </source>
</reference>
<evidence type="ECO:0000313" key="12">
    <source>
        <dbReference type="Proteomes" id="UP000531840"/>
    </source>
</evidence>
<evidence type="ECO:0000256" key="7">
    <source>
        <dbReference type="SAM" id="Coils"/>
    </source>
</evidence>
<dbReference type="RefSeq" id="WP_179941652.1">
    <property type="nucleotide sequence ID" value="NZ_JACBYF010000015.1"/>
</dbReference>
<dbReference type="PROSITE" id="PS50929">
    <property type="entry name" value="ABC_TM1F"/>
    <property type="match status" value="1"/>
</dbReference>
<evidence type="ECO:0000313" key="11">
    <source>
        <dbReference type="EMBL" id="NYS47868.1"/>
    </source>
</evidence>
<dbReference type="GO" id="GO:0005524">
    <property type="term" value="F:ATP binding"/>
    <property type="evidence" value="ECO:0007669"/>
    <property type="project" value="UniProtKB-KW"/>
</dbReference>
<proteinExistence type="predicted"/>
<keyword evidence="4 11" id="KW-0067">ATP-binding</keyword>
<dbReference type="InterPro" id="IPR003439">
    <property type="entry name" value="ABC_transporter-like_ATP-bd"/>
</dbReference>
<dbReference type="SUPFAM" id="SSF52540">
    <property type="entry name" value="P-loop containing nucleoside triphosphate hydrolases"/>
    <property type="match status" value="1"/>
</dbReference>
<dbReference type="Gene3D" id="1.20.1560.10">
    <property type="entry name" value="ABC transporter type 1, transmembrane domain"/>
    <property type="match status" value="1"/>
</dbReference>
<evidence type="ECO:0000256" key="2">
    <source>
        <dbReference type="ARBA" id="ARBA00022692"/>
    </source>
</evidence>
<sequence length="576" mass="66319">MNSILRVFRRDKLRVFFVTLTSAVGNLLTLYPVTRVSYVVDSINNDTLTYNDIVREVTILILVGFLRYIIGALNDYYTFMGYYRSIKYLSEDIQKSVYKHTPIFFNRVSIGDVISRSTNDVIDYISPLASFGLFCFLEGVVYNGYITALIFSKSNLPFMIMVILPYIIQTIYLYRRKHTQEHYYNKMLKVMDKITDETLENVKGIRVIRTYNLLNKVRKLFLEKLNIYADNNVEYTKQVRLFQATNMIATAVSYFIAVVFGFYLINNGVMTIGDLMSVFVVLTLIQWPYIALSQFVISCVEAKQGLRRIEEIEKSEILVNNNLANEKFTFQDKIEFKNFNFKYDTDYVLKNINFTINKGETVGIVGKTGSGKSTLVKQLLRLYPVDENSLFLDGKSIEKYYDYSVRDNMAIALQEYQLFSKSLKDNILFYRENLENKLEEALILADLKKDVDNFKDGVDTIIGENGVSLSGGQKQRIGIARALISNPEILILDDSLSAVDATTEKNIINNIKNNRQGKTNIIVAHRISAVRHADKIIVLNDGEIIGIDNHDNLIADCNWYKELNDYQNKEVENNEE</sequence>
<dbReference type="Proteomes" id="UP000531840">
    <property type="component" value="Unassembled WGS sequence"/>
</dbReference>
<feature type="domain" description="ABC transporter" evidence="9">
    <location>
        <begin position="334"/>
        <end position="566"/>
    </location>
</feature>
<dbReference type="InterPro" id="IPR027417">
    <property type="entry name" value="P-loop_NTPase"/>
</dbReference>
<comment type="caution">
    <text evidence="11">The sequence shown here is derived from an EMBL/GenBank/DDBJ whole genome shotgun (WGS) entry which is preliminary data.</text>
</comment>
<name>A0ABX2T0I3_9BACL</name>
<feature type="transmembrane region" description="Helical" evidence="8">
    <location>
        <begin position="12"/>
        <end position="33"/>
    </location>
</feature>
<dbReference type="PANTHER" id="PTHR43394:SF1">
    <property type="entry name" value="ATP-BINDING CASSETTE SUB-FAMILY B MEMBER 10, MITOCHONDRIAL"/>
    <property type="match status" value="1"/>
</dbReference>
<dbReference type="PROSITE" id="PS00211">
    <property type="entry name" value="ABC_TRANSPORTER_1"/>
    <property type="match status" value="1"/>
</dbReference>
<organism evidence="11 12">
    <name type="scientific">Gemelliphila palaticanis</name>
    <dbReference type="NCBI Taxonomy" id="81950"/>
    <lineage>
        <taxon>Bacteria</taxon>
        <taxon>Bacillati</taxon>
        <taxon>Bacillota</taxon>
        <taxon>Bacilli</taxon>
        <taxon>Bacillales</taxon>
        <taxon>Gemellaceae</taxon>
        <taxon>Gemelliphila</taxon>
    </lineage>
</organism>
<dbReference type="Gene3D" id="3.40.50.300">
    <property type="entry name" value="P-loop containing nucleotide triphosphate hydrolases"/>
    <property type="match status" value="1"/>
</dbReference>
<dbReference type="InterPro" id="IPR036640">
    <property type="entry name" value="ABC1_TM_sf"/>
</dbReference>
<keyword evidence="2 8" id="KW-0812">Transmembrane</keyword>
<feature type="transmembrane region" description="Helical" evidence="8">
    <location>
        <begin position="277"/>
        <end position="300"/>
    </location>
</feature>
<dbReference type="InterPro" id="IPR011527">
    <property type="entry name" value="ABC1_TM_dom"/>
</dbReference>
<dbReference type="SUPFAM" id="SSF90123">
    <property type="entry name" value="ABC transporter transmembrane region"/>
    <property type="match status" value="1"/>
</dbReference>
<dbReference type="InterPro" id="IPR003593">
    <property type="entry name" value="AAA+_ATPase"/>
</dbReference>
<dbReference type="Pfam" id="PF00005">
    <property type="entry name" value="ABC_tran"/>
    <property type="match status" value="1"/>
</dbReference>
<keyword evidence="3" id="KW-0547">Nucleotide-binding</keyword>
<feature type="transmembrane region" description="Helical" evidence="8">
    <location>
        <begin position="156"/>
        <end position="174"/>
    </location>
</feature>